<dbReference type="PROSITE" id="PS51318">
    <property type="entry name" value="TAT"/>
    <property type="match status" value="1"/>
</dbReference>
<dbReference type="NCBIfam" id="TIGR04488">
    <property type="entry name" value="SoxY_true_GGCGG"/>
    <property type="match status" value="1"/>
</dbReference>
<feature type="domain" description="Ig-like SoxY" evidence="2">
    <location>
        <begin position="41"/>
        <end position="149"/>
    </location>
</feature>
<feature type="signal peptide" evidence="1">
    <location>
        <begin position="1"/>
        <end position="30"/>
    </location>
</feature>
<dbReference type="InterPro" id="IPR006311">
    <property type="entry name" value="TAT_signal"/>
</dbReference>
<dbReference type="EMBL" id="JAHWQX010000003">
    <property type="protein sequence ID" value="MBW3098391.1"/>
    <property type="molecule type" value="Genomic_DNA"/>
</dbReference>
<dbReference type="PIRSF" id="PIRSF010312">
    <property type="entry name" value="Sulphur_oxidation_SoxY"/>
    <property type="match status" value="1"/>
</dbReference>
<dbReference type="InterPro" id="IPR032711">
    <property type="entry name" value="SoxY"/>
</dbReference>
<accession>A0ABS6WQZ2</accession>
<feature type="chain" id="PRO_5045364720" evidence="1">
    <location>
        <begin position="31"/>
        <end position="151"/>
    </location>
</feature>
<dbReference type="Pfam" id="PF13501">
    <property type="entry name" value="SoxY"/>
    <property type="match status" value="1"/>
</dbReference>
<evidence type="ECO:0000313" key="3">
    <source>
        <dbReference type="EMBL" id="MBW3098391.1"/>
    </source>
</evidence>
<proteinExistence type="predicted"/>
<evidence type="ECO:0000256" key="1">
    <source>
        <dbReference type="SAM" id="SignalP"/>
    </source>
</evidence>
<keyword evidence="4" id="KW-1185">Reference proteome</keyword>
<name>A0ABS6WQZ2_9HYPH</name>
<evidence type="ECO:0000313" key="4">
    <source>
        <dbReference type="Proteomes" id="UP001430804"/>
    </source>
</evidence>
<sequence length="151" mass="15591">MQMTRRQMLAYSAATAGMAAVGFSIGPAMAAVEETEKAIAEFAGGATPETGRITLTAPEIAENGNTVPISVEVDSAMSGDDLVESVTILAEGNPNPEVCTFHFTEMSGSAAATTRMRLAQTQNVIALAKMKDGSVFMDKKLVKVTIGGCGG</sequence>
<protein>
    <submittedName>
        <fullName evidence="3">Thiosulfate oxidation carrier protein SoxY</fullName>
    </submittedName>
</protein>
<comment type="caution">
    <text evidence="3">The sequence shown here is derived from an EMBL/GenBank/DDBJ whole genome shotgun (WGS) entry which is preliminary data.</text>
</comment>
<organism evidence="3 4">
    <name type="scientific">Pseudohoeflea coraliihabitans</name>
    <dbReference type="NCBI Taxonomy" id="2860393"/>
    <lineage>
        <taxon>Bacteria</taxon>
        <taxon>Pseudomonadati</taxon>
        <taxon>Pseudomonadota</taxon>
        <taxon>Alphaproteobacteria</taxon>
        <taxon>Hyphomicrobiales</taxon>
        <taxon>Rhizobiaceae</taxon>
        <taxon>Pseudohoeflea</taxon>
    </lineage>
</organism>
<dbReference type="Proteomes" id="UP001430804">
    <property type="component" value="Unassembled WGS sequence"/>
</dbReference>
<gene>
    <name evidence="3" type="primary">soxY</name>
    <name evidence="3" type="ORF">KY465_13995</name>
</gene>
<reference evidence="3" key="1">
    <citation type="submission" date="2021-07" db="EMBL/GenBank/DDBJ databases">
        <title>Pseudohoeflea marina sp. nov. a polyhydroxyalcanoate-producing bacterium.</title>
        <authorList>
            <person name="Zheng W."/>
            <person name="Yu S."/>
            <person name="Huang Y."/>
        </authorList>
    </citation>
    <scope>NUCLEOTIDE SEQUENCE</scope>
    <source>
        <strain evidence="3">DP4N28-3</strain>
    </source>
</reference>
<evidence type="ECO:0000259" key="2">
    <source>
        <dbReference type="Pfam" id="PF13501"/>
    </source>
</evidence>
<dbReference type="RefSeq" id="WP_219202364.1">
    <property type="nucleotide sequence ID" value="NZ_JAHWQX010000003.1"/>
</dbReference>
<dbReference type="InterPro" id="IPR016568">
    <property type="entry name" value="Sulphur_oxidation_SoxY"/>
</dbReference>
<keyword evidence="1" id="KW-0732">Signal</keyword>